<dbReference type="EMBL" id="OVEO01000008">
    <property type="protein sequence ID" value="SPQ97606.1"/>
    <property type="molecule type" value="Genomic_DNA"/>
</dbReference>
<sequence>MRPVMTLTTLESPLTSHDRRTVVPWGTRDFGESSVLHASRKSPKFTPFARQLKCIELPTRESFCNWVGCVNMEKLIGSIAMVGILLACVVGVGKGALAMDKLVKQTDMLTGHVAEGPVKVNSIVTTPNCSHGVYAIPTCSGIAKVEPYINAVTECAEAGAVVAGANTGNFAELSALIVSCNPPVNGSWIASWNGDTYNGTHMFMYPKWPGDDGYVVLADLLEDHKFPVICEVSGPATKLSRP</sequence>
<protein>
    <submittedName>
        <fullName evidence="2">Uncharacterized protein</fullName>
    </submittedName>
</protein>
<name>A0A3P3YBR0_PLABS</name>
<evidence type="ECO:0000313" key="3">
    <source>
        <dbReference type="Proteomes" id="UP000290189"/>
    </source>
</evidence>
<keyword evidence="1" id="KW-0472">Membrane</keyword>
<keyword evidence="1" id="KW-1133">Transmembrane helix</keyword>
<organism evidence="2 3">
    <name type="scientific">Plasmodiophora brassicae</name>
    <name type="common">Clubroot disease agent</name>
    <dbReference type="NCBI Taxonomy" id="37360"/>
    <lineage>
        <taxon>Eukaryota</taxon>
        <taxon>Sar</taxon>
        <taxon>Rhizaria</taxon>
        <taxon>Endomyxa</taxon>
        <taxon>Phytomyxea</taxon>
        <taxon>Plasmodiophorida</taxon>
        <taxon>Plasmodiophoridae</taxon>
        <taxon>Plasmodiophora</taxon>
    </lineage>
</organism>
<evidence type="ECO:0000256" key="1">
    <source>
        <dbReference type="SAM" id="Phobius"/>
    </source>
</evidence>
<accession>A0A3P3YBR0</accession>
<gene>
    <name evidence="2" type="ORF">PLBR_LOCUS4821</name>
</gene>
<keyword evidence="2" id="KW-0496">Mitochondrion</keyword>
<dbReference type="AlphaFoldDB" id="A0A3P3YBR0"/>
<proteinExistence type="predicted"/>
<feature type="transmembrane region" description="Helical" evidence="1">
    <location>
        <begin position="75"/>
        <end position="97"/>
    </location>
</feature>
<geneLocation type="mitochondrion" evidence="2"/>
<keyword evidence="1" id="KW-0812">Transmembrane</keyword>
<evidence type="ECO:0000313" key="2">
    <source>
        <dbReference type="EMBL" id="SPQ97606.1"/>
    </source>
</evidence>
<dbReference type="Proteomes" id="UP000290189">
    <property type="component" value="Unassembled WGS sequence"/>
</dbReference>
<reference evidence="2 3" key="1">
    <citation type="submission" date="2018-03" db="EMBL/GenBank/DDBJ databases">
        <authorList>
            <person name="Fogelqvist J."/>
        </authorList>
    </citation>
    <scope>NUCLEOTIDE SEQUENCE [LARGE SCALE GENOMIC DNA]</scope>
</reference>